<dbReference type="Proteomes" id="UP000287447">
    <property type="component" value="Unassembled WGS sequence"/>
</dbReference>
<proteinExistence type="predicted"/>
<protein>
    <submittedName>
        <fullName evidence="1">DUF1318 domain-containing protein</fullName>
    </submittedName>
</protein>
<organism evidence="1 2">
    <name type="scientific">Hwanghaeella grinnelliae</name>
    <dbReference type="NCBI Taxonomy" id="2500179"/>
    <lineage>
        <taxon>Bacteria</taxon>
        <taxon>Pseudomonadati</taxon>
        <taxon>Pseudomonadota</taxon>
        <taxon>Alphaproteobacteria</taxon>
        <taxon>Rhodospirillales</taxon>
        <taxon>Rhodospirillaceae</taxon>
        <taxon>Hwanghaeella</taxon>
    </lineage>
</organism>
<name>A0A3S2VN46_9PROT</name>
<dbReference type="AlphaFoldDB" id="A0A3S2VN46"/>
<sequence length="130" mass="14454">MLLKTQSSSPRPAFLLALRAPLFLFAMVCAVLLASGQSAVADPLDAPREAGLVGERYDGYAEIRDSAAPADVAALVRSINRQRRDYYDQLAKKENVSPAEVGKLYANKIFQSAPRGYWFKDQSGQWKRKF</sequence>
<reference evidence="2" key="1">
    <citation type="submission" date="2019-01" db="EMBL/GenBank/DDBJ databases">
        <title>Gri0909 isolated from a small marine red alga.</title>
        <authorList>
            <person name="Kim J."/>
            <person name="Jeong S.E."/>
            <person name="Jeon C.O."/>
        </authorList>
    </citation>
    <scope>NUCLEOTIDE SEQUENCE [LARGE SCALE GENOMIC DNA]</scope>
    <source>
        <strain evidence="2">Gri0909</strain>
    </source>
</reference>
<evidence type="ECO:0000313" key="2">
    <source>
        <dbReference type="Proteomes" id="UP000287447"/>
    </source>
</evidence>
<dbReference type="PIRSF" id="PIRSF025560">
    <property type="entry name" value="UCP025560"/>
    <property type="match status" value="1"/>
</dbReference>
<evidence type="ECO:0000313" key="1">
    <source>
        <dbReference type="EMBL" id="RVU34773.1"/>
    </source>
</evidence>
<keyword evidence="2" id="KW-1185">Reference proteome</keyword>
<dbReference type="Pfam" id="PF07027">
    <property type="entry name" value="DUF1318"/>
    <property type="match status" value="1"/>
</dbReference>
<dbReference type="InterPro" id="IPR008309">
    <property type="entry name" value="YdbL"/>
</dbReference>
<dbReference type="EMBL" id="SADE01000003">
    <property type="protein sequence ID" value="RVU34773.1"/>
    <property type="molecule type" value="Genomic_DNA"/>
</dbReference>
<gene>
    <name evidence="1" type="ORF">EOI86_18170</name>
</gene>
<comment type="caution">
    <text evidence="1">The sequence shown here is derived from an EMBL/GenBank/DDBJ whole genome shotgun (WGS) entry which is preliminary data.</text>
</comment>
<accession>A0A3S2VN46</accession>